<dbReference type="OrthoDB" id="10495270at2759"/>
<name>A0A9N9I5E8_9GLOM</name>
<gene>
    <name evidence="1" type="ORF">DERYTH_LOCUS14302</name>
</gene>
<organism evidence="1 2">
    <name type="scientific">Dentiscutata erythropus</name>
    <dbReference type="NCBI Taxonomy" id="1348616"/>
    <lineage>
        <taxon>Eukaryota</taxon>
        <taxon>Fungi</taxon>
        <taxon>Fungi incertae sedis</taxon>
        <taxon>Mucoromycota</taxon>
        <taxon>Glomeromycotina</taxon>
        <taxon>Glomeromycetes</taxon>
        <taxon>Diversisporales</taxon>
        <taxon>Gigasporaceae</taxon>
        <taxon>Dentiscutata</taxon>
    </lineage>
</organism>
<dbReference type="AlphaFoldDB" id="A0A9N9I5E8"/>
<protein>
    <submittedName>
        <fullName evidence="1">16168_t:CDS:1</fullName>
    </submittedName>
</protein>
<sequence>MPTQISEFSAKALPTISLVWKAKAIVKNVIKLMEEENLTEKEQLKMLQNCDESGFMIPPPRLQLISSSVTLESK</sequence>
<comment type="caution">
    <text evidence="1">The sequence shown here is derived from an EMBL/GenBank/DDBJ whole genome shotgun (WGS) entry which is preliminary data.</text>
</comment>
<keyword evidence="2" id="KW-1185">Reference proteome</keyword>
<accession>A0A9N9I5E8</accession>
<evidence type="ECO:0000313" key="1">
    <source>
        <dbReference type="EMBL" id="CAG8720715.1"/>
    </source>
</evidence>
<proteinExistence type="predicted"/>
<dbReference type="Proteomes" id="UP000789405">
    <property type="component" value="Unassembled WGS sequence"/>
</dbReference>
<dbReference type="EMBL" id="CAJVPY010010668">
    <property type="protein sequence ID" value="CAG8720715.1"/>
    <property type="molecule type" value="Genomic_DNA"/>
</dbReference>
<evidence type="ECO:0000313" key="2">
    <source>
        <dbReference type="Proteomes" id="UP000789405"/>
    </source>
</evidence>
<reference evidence="1" key="1">
    <citation type="submission" date="2021-06" db="EMBL/GenBank/DDBJ databases">
        <authorList>
            <person name="Kallberg Y."/>
            <person name="Tangrot J."/>
            <person name="Rosling A."/>
        </authorList>
    </citation>
    <scope>NUCLEOTIDE SEQUENCE</scope>
    <source>
        <strain evidence="1">MA453B</strain>
    </source>
</reference>